<comment type="caution">
    <text evidence="1">The sequence shown here is derived from an EMBL/GenBank/DDBJ whole genome shotgun (WGS) entry which is preliminary data.</text>
</comment>
<evidence type="ECO:0000313" key="1">
    <source>
        <dbReference type="EMBL" id="GFA21254.1"/>
    </source>
</evidence>
<name>A0A699J975_TANCI</name>
<organism evidence="1">
    <name type="scientific">Tanacetum cinerariifolium</name>
    <name type="common">Dalmatian daisy</name>
    <name type="synonym">Chrysanthemum cinerariifolium</name>
    <dbReference type="NCBI Taxonomy" id="118510"/>
    <lineage>
        <taxon>Eukaryota</taxon>
        <taxon>Viridiplantae</taxon>
        <taxon>Streptophyta</taxon>
        <taxon>Embryophyta</taxon>
        <taxon>Tracheophyta</taxon>
        <taxon>Spermatophyta</taxon>
        <taxon>Magnoliopsida</taxon>
        <taxon>eudicotyledons</taxon>
        <taxon>Gunneridae</taxon>
        <taxon>Pentapetalae</taxon>
        <taxon>asterids</taxon>
        <taxon>campanulids</taxon>
        <taxon>Asterales</taxon>
        <taxon>Asteraceae</taxon>
        <taxon>Asteroideae</taxon>
        <taxon>Anthemideae</taxon>
        <taxon>Anthemidinae</taxon>
        <taxon>Tanacetum</taxon>
    </lineage>
</organism>
<accession>A0A699J975</accession>
<protein>
    <submittedName>
        <fullName evidence="1">Uncharacterized protein</fullName>
    </submittedName>
</protein>
<reference evidence="1" key="1">
    <citation type="journal article" date="2019" name="Sci. Rep.">
        <title>Draft genome of Tanacetum cinerariifolium, the natural source of mosquito coil.</title>
        <authorList>
            <person name="Yamashiro T."/>
            <person name="Shiraishi A."/>
            <person name="Satake H."/>
            <person name="Nakayama K."/>
        </authorList>
    </citation>
    <scope>NUCLEOTIDE SEQUENCE</scope>
</reference>
<dbReference type="EMBL" id="BKCJ010386516">
    <property type="protein sequence ID" value="GFA21254.1"/>
    <property type="molecule type" value="Genomic_DNA"/>
</dbReference>
<gene>
    <name evidence="1" type="ORF">Tci_593226</name>
</gene>
<sequence length="198" mass="23894">MDTFTNGALWDYWKLGSDEIEPTNEKTFNLEETNQDDEQEIDEISRIETNLFDYETSLCEKFKEFNYLIKIDPDVLTNDIMGFNTYDKYRDDWIYEWNKNVPWSGLPVAGEKMNIVLEETYHELTYDWEYENEHEDDERYELCGNETHDLSVCTVRRFEMIKYSFGQNQEYVVVKEDEYEDLTSTSKIHAKRTKKYFA</sequence>
<proteinExistence type="predicted"/>
<dbReference type="AlphaFoldDB" id="A0A699J975"/>